<dbReference type="AlphaFoldDB" id="A0A7W8MQZ1"/>
<comment type="caution">
    <text evidence="14">The sequence shown here is derived from an EMBL/GenBank/DDBJ whole genome shotgun (WGS) entry which is preliminary data.</text>
</comment>
<comment type="function">
    <text evidence="11">Key component of the F(0) channel; it plays a direct role in translocation across the membrane. A homomeric c-ring of between 10-14 subunits forms the central stalk rotor element with the F(1) delta and epsilon subunits.</text>
</comment>
<dbReference type="Gene3D" id="1.20.20.10">
    <property type="entry name" value="F1F0 ATP synthase subunit C"/>
    <property type="match status" value="1"/>
</dbReference>
<dbReference type="CDD" id="cd18121">
    <property type="entry name" value="ATP-synt_Fo_c"/>
    <property type="match status" value="1"/>
</dbReference>
<keyword evidence="3 11" id="KW-0813">Transport</keyword>
<evidence type="ECO:0000256" key="4">
    <source>
        <dbReference type="ARBA" id="ARBA00022547"/>
    </source>
</evidence>
<dbReference type="SUPFAM" id="SSF81333">
    <property type="entry name" value="F1F0 ATP synthase subunit C"/>
    <property type="match status" value="1"/>
</dbReference>
<keyword evidence="10 11" id="KW-0472">Membrane</keyword>
<keyword evidence="12" id="KW-0732">Signal</keyword>
<dbReference type="InterPro" id="IPR038662">
    <property type="entry name" value="ATP_synth_F0_csu_sf"/>
</dbReference>
<evidence type="ECO:0000256" key="6">
    <source>
        <dbReference type="ARBA" id="ARBA00022781"/>
    </source>
</evidence>
<dbReference type="InterPro" id="IPR020537">
    <property type="entry name" value="ATP_synth_F0_csu_DDCD_BS"/>
</dbReference>
<keyword evidence="6 11" id="KW-0375">Hydrogen ion transport</keyword>
<keyword evidence="11" id="KW-0066">ATP synthesis</keyword>
<reference evidence="14" key="1">
    <citation type="submission" date="2020-08" db="EMBL/GenBank/DDBJ databases">
        <title>Genomic Encyclopedia of Type Strains, Phase IV (KMG-V): Genome sequencing to study the core and pangenomes of soil and plant-associated prokaryotes.</title>
        <authorList>
            <person name="Whitman W."/>
        </authorList>
    </citation>
    <scope>NUCLEOTIDE SEQUENCE [LARGE SCALE GENOMIC DNA]</scope>
    <source>
        <strain evidence="14">M8UP27</strain>
    </source>
</reference>
<evidence type="ECO:0000256" key="9">
    <source>
        <dbReference type="ARBA" id="ARBA00023121"/>
    </source>
</evidence>
<keyword evidence="11" id="KW-1003">Cell membrane</keyword>
<dbReference type="GO" id="GO:0008289">
    <property type="term" value="F:lipid binding"/>
    <property type="evidence" value="ECO:0007669"/>
    <property type="project" value="UniProtKB-KW"/>
</dbReference>
<evidence type="ECO:0000256" key="7">
    <source>
        <dbReference type="ARBA" id="ARBA00022989"/>
    </source>
</evidence>
<evidence type="ECO:0000313" key="14">
    <source>
        <dbReference type="EMBL" id="MBB5316300.1"/>
    </source>
</evidence>
<feature type="transmembrane region" description="Helical" evidence="11">
    <location>
        <begin position="32"/>
        <end position="53"/>
    </location>
</feature>
<dbReference type="PROSITE" id="PS00605">
    <property type="entry name" value="ATPASE_C"/>
    <property type="match status" value="1"/>
</dbReference>
<keyword evidence="9 11" id="KW-0446">Lipid-binding</keyword>
<keyword evidence="4 11" id="KW-0138">CF(0)</keyword>
<sequence>MKKLQYLFMSLAALLFATPAFAQGAAAASPGAQWVPLAAGLGMALAAGLCGLGQGKATASATEALARNPGARPGIFIFLILGLAFIESLALFTFVIIFLKVQ</sequence>
<dbReference type="EMBL" id="JACHDY010000001">
    <property type="protein sequence ID" value="MBB5316300.1"/>
    <property type="molecule type" value="Genomic_DNA"/>
</dbReference>
<dbReference type="GO" id="GO:0045259">
    <property type="term" value="C:proton-transporting ATP synthase complex"/>
    <property type="evidence" value="ECO:0007669"/>
    <property type="project" value="UniProtKB-KW"/>
</dbReference>
<evidence type="ECO:0000259" key="13">
    <source>
        <dbReference type="Pfam" id="PF00137"/>
    </source>
</evidence>
<comment type="subcellular location">
    <subcellularLocation>
        <location evidence="11">Cell membrane</location>
        <topology evidence="11">Multi-pass membrane protein</topology>
    </subcellularLocation>
    <subcellularLocation>
        <location evidence="1">Membrane</location>
        <topology evidence="1">Multi-pass membrane protein</topology>
    </subcellularLocation>
</comment>
<feature type="signal peptide" evidence="12">
    <location>
        <begin position="1"/>
        <end position="22"/>
    </location>
</feature>
<dbReference type="Pfam" id="PF00137">
    <property type="entry name" value="ATP-synt_C"/>
    <property type="match status" value="1"/>
</dbReference>
<comment type="function">
    <text evidence="11">F(1)F(0) ATP synthase produces ATP from ADP in the presence of a proton or sodium gradient. F-type ATPases consist of two structural domains, F(1) containing the extramembraneous catalytic core and F(0) containing the membrane proton channel, linked together by a central stalk and a peripheral stalk. During catalysis, ATP synthesis in the catalytic domain of F(1) is coupled via a rotary mechanism of the central stalk subunits to proton translocation.</text>
</comment>
<feature type="site" description="Reversibly protonated during proton transport" evidence="11">
    <location>
        <position position="87"/>
    </location>
</feature>
<keyword evidence="7 11" id="KW-1133">Transmembrane helix</keyword>
<organism evidence="14 15">
    <name type="scientific">Tunturiibacter empetritectus</name>
    <dbReference type="NCBI Taxonomy" id="3069691"/>
    <lineage>
        <taxon>Bacteria</taxon>
        <taxon>Pseudomonadati</taxon>
        <taxon>Acidobacteriota</taxon>
        <taxon>Terriglobia</taxon>
        <taxon>Terriglobales</taxon>
        <taxon>Acidobacteriaceae</taxon>
        <taxon>Tunturiibacter</taxon>
    </lineage>
</organism>
<accession>A0A7W8MQZ1</accession>
<keyword evidence="8 11" id="KW-0406">Ion transport</keyword>
<evidence type="ECO:0000256" key="11">
    <source>
        <dbReference type="HAMAP-Rule" id="MF_01396"/>
    </source>
</evidence>
<evidence type="ECO:0000256" key="1">
    <source>
        <dbReference type="ARBA" id="ARBA00004141"/>
    </source>
</evidence>
<gene>
    <name evidence="11" type="primary">atpE</name>
    <name evidence="14" type="ORF">HDF09_000950</name>
</gene>
<evidence type="ECO:0000256" key="12">
    <source>
        <dbReference type="SAM" id="SignalP"/>
    </source>
</evidence>
<dbReference type="InterPro" id="IPR035921">
    <property type="entry name" value="F/V-ATP_Csub_sf"/>
</dbReference>
<dbReference type="PRINTS" id="PR00124">
    <property type="entry name" value="ATPASEC"/>
</dbReference>
<keyword evidence="5 11" id="KW-0812">Transmembrane</keyword>
<evidence type="ECO:0000313" key="15">
    <source>
        <dbReference type="Proteomes" id="UP000568106"/>
    </source>
</evidence>
<dbReference type="GO" id="GO:0033177">
    <property type="term" value="C:proton-transporting two-sector ATPase complex, proton-transporting domain"/>
    <property type="evidence" value="ECO:0007669"/>
    <property type="project" value="InterPro"/>
</dbReference>
<feature type="chain" id="PRO_5045020092" description="ATP synthase subunit c" evidence="12">
    <location>
        <begin position="23"/>
        <end position="102"/>
    </location>
</feature>
<evidence type="ECO:0000256" key="8">
    <source>
        <dbReference type="ARBA" id="ARBA00023065"/>
    </source>
</evidence>
<feature type="domain" description="V-ATPase proteolipid subunit C-like" evidence="13">
    <location>
        <begin position="37"/>
        <end position="99"/>
    </location>
</feature>
<evidence type="ECO:0000256" key="3">
    <source>
        <dbReference type="ARBA" id="ARBA00022448"/>
    </source>
</evidence>
<name>A0A7W8MQZ1_9BACT</name>
<feature type="transmembrane region" description="Helical" evidence="11">
    <location>
        <begin position="74"/>
        <end position="99"/>
    </location>
</feature>
<dbReference type="InterPro" id="IPR002379">
    <property type="entry name" value="ATPase_proteolipid_c-like_dom"/>
</dbReference>
<keyword evidence="15" id="KW-1185">Reference proteome</keyword>
<proteinExistence type="inferred from homology"/>
<evidence type="ECO:0000256" key="10">
    <source>
        <dbReference type="ARBA" id="ARBA00023136"/>
    </source>
</evidence>
<dbReference type="InterPro" id="IPR000454">
    <property type="entry name" value="ATP_synth_F0_csu"/>
</dbReference>
<dbReference type="Proteomes" id="UP000568106">
    <property type="component" value="Unassembled WGS sequence"/>
</dbReference>
<protein>
    <recommendedName>
        <fullName evidence="11">ATP synthase subunit c</fullName>
    </recommendedName>
    <alternativeName>
        <fullName evidence="11">ATP synthase F(0) sector subunit c</fullName>
    </alternativeName>
    <alternativeName>
        <fullName evidence="11">F-type ATPase subunit c</fullName>
        <shortName evidence="11">F-ATPase subunit c</shortName>
    </alternativeName>
    <alternativeName>
        <fullName evidence="11">Lipid-binding protein</fullName>
    </alternativeName>
</protein>
<evidence type="ECO:0000256" key="5">
    <source>
        <dbReference type="ARBA" id="ARBA00022692"/>
    </source>
</evidence>
<dbReference type="GO" id="GO:0005886">
    <property type="term" value="C:plasma membrane"/>
    <property type="evidence" value="ECO:0007669"/>
    <property type="project" value="UniProtKB-SubCell"/>
</dbReference>
<evidence type="ECO:0000256" key="2">
    <source>
        <dbReference type="ARBA" id="ARBA00006704"/>
    </source>
</evidence>
<dbReference type="HAMAP" id="MF_01396">
    <property type="entry name" value="ATP_synth_c_bact"/>
    <property type="match status" value="1"/>
</dbReference>
<comment type="similarity">
    <text evidence="2 11">Belongs to the ATPase C chain family.</text>
</comment>
<dbReference type="GO" id="GO:0046933">
    <property type="term" value="F:proton-transporting ATP synthase activity, rotational mechanism"/>
    <property type="evidence" value="ECO:0007669"/>
    <property type="project" value="UniProtKB-UniRule"/>
</dbReference>